<feature type="chain" id="PRO_5015653742" evidence="1">
    <location>
        <begin position="22"/>
        <end position="109"/>
    </location>
</feature>
<dbReference type="OrthoDB" id="5917619at2"/>
<protein>
    <submittedName>
        <fullName evidence="2">MSHA biogenesis protein MshK</fullName>
    </submittedName>
</protein>
<organism evidence="2 3">
    <name type="scientific">Photobacterium sanctipauli</name>
    <dbReference type="NCBI Taxonomy" id="1342794"/>
    <lineage>
        <taxon>Bacteria</taxon>
        <taxon>Pseudomonadati</taxon>
        <taxon>Pseudomonadota</taxon>
        <taxon>Gammaproteobacteria</taxon>
        <taxon>Vibrionales</taxon>
        <taxon>Vibrionaceae</taxon>
        <taxon>Photobacterium</taxon>
    </lineage>
</organism>
<sequence>MGRLVFIAFWAGILSAGNAVASQDPTAPLGWQAPAVKKAPSRARLPQLQGIFCDQSGSDCTVILNNNLISPGGRVNGYTLDRVQDDFVILRRGSQQWRLYLFADNVKSE</sequence>
<evidence type="ECO:0000256" key="1">
    <source>
        <dbReference type="SAM" id="SignalP"/>
    </source>
</evidence>
<keyword evidence="1" id="KW-0732">Signal</keyword>
<comment type="caution">
    <text evidence="2">The sequence shown here is derived from an EMBL/GenBank/DDBJ whole genome shotgun (WGS) entry which is preliminary data.</text>
</comment>
<proteinExistence type="predicted"/>
<dbReference type="AlphaFoldDB" id="A0A2T3N9N7"/>
<name>A0A2T3N9N7_9GAMM</name>
<feature type="signal peptide" evidence="1">
    <location>
        <begin position="1"/>
        <end position="21"/>
    </location>
</feature>
<accession>A0A2T3N9N7</accession>
<keyword evidence="3" id="KW-1185">Reference proteome</keyword>
<evidence type="ECO:0000313" key="3">
    <source>
        <dbReference type="Proteomes" id="UP000241771"/>
    </source>
</evidence>
<gene>
    <name evidence="2" type="ORF">C9I98_25310</name>
</gene>
<dbReference type="RefSeq" id="WP_051902717.1">
    <property type="nucleotide sequence ID" value="NZ_JGVO01001618.1"/>
</dbReference>
<dbReference type="Proteomes" id="UP000241771">
    <property type="component" value="Unassembled WGS sequence"/>
</dbReference>
<evidence type="ECO:0000313" key="2">
    <source>
        <dbReference type="EMBL" id="PSW10227.1"/>
    </source>
</evidence>
<dbReference type="EMBL" id="PYMA01000028">
    <property type="protein sequence ID" value="PSW10227.1"/>
    <property type="molecule type" value="Genomic_DNA"/>
</dbReference>
<reference evidence="2 3" key="1">
    <citation type="submission" date="2018-01" db="EMBL/GenBank/DDBJ databases">
        <title>Whole genome sequencing of Histamine producing bacteria.</title>
        <authorList>
            <person name="Butler K."/>
        </authorList>
    </citation>
    <scope>NUCLEOTIDE SEQUENCE [LARGE SCALE GENOMIC DNA]</scope>
    <source>
        <strain evidence="2 3">DSM 100436</strain>
    </source>
</reference>